<protein>
    <submittedName>
        <fullName evidence="1">Uncharacterized protein</fullName>
    </submittedName>
</protein>
<proteinExistence type="predicted"/>
<evidence type="ECO:0000313" key="1">
    <source>
        <dbReference type="EMBL" id="KKN65182.1"/>
    </source>
</evidence>
<name>A0A0F9SRT5_9ZZZZ</name>
<gene>
    <name evidence="1" type="ORF">LCGC14_0484320</name>
</gene>
<organism evidence="1">
    <name type="scientific">marine sediment metagenome</name>
    <dbReference type="NCBI Taxonomy" id="412755"/>
    <lineage>
        <taxon>unclassified sequences</taxon>
        <taxon>metagenomes</taxon>
        <taxon>ecological metagenomes</taxon>
    </lineage>
</organism>
<dbReference type="AlphaFoldDB" id="A0A0F9SRT5"/>
<dbReference type="EMBL" id="LAZR01000532">
    <property type="protein sequence ID" value="KKN65182.1"/>
    <property type="molecule type" value="Genomic_DNA"/>
</dbReference>
<comment type="caution">
    <text evidence="1">The sequence shown here is derived from an EMBL/GenBank/DDBJ whole genome shotgun (WGS) entry which is preliminary data.</text>
</comment>
<accession>A0A0F9SRT5</accession>
<sequence length="56" mass="6529">MSAQLDRESSENLLSDSRFFFEKIWLNVSLYLAFKIRSVNAPFWVEDTMASSLKPL</sequence>
<reference evidence="1" key="1">
    <citation type="journal article" date="2015" name="Nature">
        <title>Complex archaea that bridge the gap between prokaryotes and eukaryotes.</title>
        <authorList>
            <person name="Spang A."/>
            <person name="Saw J.H."/>
            <person name="Jorgensen S.L."/>
            <person name="Zaremba-Niedzwiedzka K."/>
            <person name="Martijn J."/>
            <person name="Lind A.E."/>
            <person name="van Eijk R."/>
            <person name="Schleper C."/>
            <person name="Guy L."/>
            <person name="Ettema T.J."/>
        </authorList>
    </citation>
    <scope>NUCLEOTIDE SEQUENCE</scope>
</reference>